<accession>A0A1E5ITP7</accession>
<dbReference type="InterPro" id="IPR034746">
    <property type="entry name" value="POTRA"/>
</dbReference>
<dbReference type="InterPro" id="IPR045335">
    <property type="entry name" value="FtsQ_C_sf"/>
</dbReference>
<protein>
    <recommendedName>
        <fullName evidence="9">Cell division protein FtsQ</fullName>
    </recommendedName>
</protein>
<evidence type="ECO:0000256" key="8">
    <source>
        <dbReference type="ARBA" id="ARBA00023306"/>
    </source>
</evidence>
<evidence type="ECO:0000256" key="3">
    <source>
        <dbReference type="ARBA" id="ARBA00022519"/>
    </source>
</evidence>
<dbReference type="InterPro" id="IPR026579">
    <property type="entry name" value="FtsQ"/>
</dbReference>
<dbReference type="PANTHER" id="PTHR35851">
    <property type="entry name" value="CELL DIVISION PROTEIN FTSQ"/>
    <property type="match status" value="1"/>
</dbReference>
<evidence type="ECO:0000313" key="11">
    <source>
        <dbReference type="EMBL" id="OEG73915.1"/>
    </source>
</evidence>
<keyword evidence="2 9" id="KW-1003">Cell membrane</keyword>
<comment type="subunit">
    <text evidence="9">Part of a complex composed of FtsB, FtsL and FtsQ.</text>
</comment>
<evidence type="ECO:0000256" key="6">
    <source>
        <dbReference type="ARBA" id="ARBA00022989"/>
    </source>
</evidence>
<dbReference type="AlphaFoldDB" id="A0A1E5ITP7"/>
<name>A0A1E5ITP7_SHECO</name>
<dbReference type="Pfam" id="PF08478">
    <property type="entry name" value="POTRA_1"/>
    <property type="match status" value="1"/>
</dbReference>
<evidence type="ECO:0000256" key="4">
    <source>
        <dbReference type="ARBA" id="ARBA00022618"/>
    </source>
</evidence>
<evidence type="ECO:0000256" key="7">
    <source>
        <dbReference type="ARBA" id="ARBA00023136"/>
    </source>
</evidence>
<dbReference type="PANTHER" id="PTHR35851:SF1">
    <property type="entry name" value="CELL DIVISION PROTEIN FTSQ"/>
    <property type="match status" value="1"/>
</dbReference>
<dbReference type="InterPro" id="IPR013685">
    <property type="entry name" value="POTRA_FtsQ_type"/>
</dbReference>
<comment type="function">
    <text evidence="9">Essential cell division protein. May link together the upstream cell division proteins, which are predominantly cytoplasmic, with the downstream cell division proteins, which are predominantly periplasmic. May control correct divisome assembly.</text>
</comment>
<dbReference type="EMBL" id="MCBT01000033">
    <property type="protein sequence ID" value="OEG73915.1"/>
    <property type="molecule type" value="Genomic_DNA"/>
</dbReference>
<dbReference type="OrthoDB" id="9790370at2"/>
<organism evidence="11 12">
    <name type="scientific">Shewanella colwelliana</name>
    <name type="common">Alteromonas colwelliana</name>
    <dbReference type="NCBI Taxonomy" id="23"/>
    <lineage>
        <taxon>Bacteria</taxon>
        <taxon>Pseudomonadati</taxon>
        <taxon>Pseudomonadota</taxon>
        <taxon>Gammaproteobacteria</taxon>
        <taxon>Alteromonadales</taxon>
        <taxon>Shewanellaceae</taxon>
        <taxon>Shewanella</taxon>
    </lineage>
</organism>
<keyword evidence="3 9" id="KW-0997">Cell inner membrane</keyword>
<comment type="caution">
    <text evidence="11">The sequence shown here is derived from an EMBL/GenBank/DDBJ whole genome shotgun (WGS) entry which is preliminary data.</text>
</comment>
<evidence type="ECO:0000256" key="5">
    <source>
        <dbReference type="ARBA" id="ARBA00022692"/>
    </source>
</evidence>
<gene>
    <name evidence="9" type="primary">ftsQ</name>
    <name evidence="11" type="ORF">BEL05_15820</name>
</gene>
<keyword evidence="4 9" id="KW-0132">Cell division</keyword>
<feature type="transmembrane region" description="Helical" evidence="9">
    <location>
        <begin position="20"/>
        <end position="40"/>
    </location>
</feature>
<dbReference type="GO" id="GO:0043093">
    <property type="term" value="P:FtsZ-dependent cytokinesis"/>
    <property type="evidence" value="ECO:0007669"/>
    <property type="project" value="UniProtKB-UniRule"/>
</dbReference>
<keyword evidence="7 9" id="KW-0472">Membrane</keyword>
<comment type="similarity">
    <text evidence="9">Belongs to the FtsQ/DivIB family. FtsQ subfamily.</text>
</comment>
<keyword evidence="8 9" id="KW-0131">Cell cycle</keyword>
<dbReference type="GO" id="GO:0090529">
    <property type="term" value="P:cell septum assembly"/>
    <property type="evidence" value="ECO:0007669"/>
    <property type="project" value="InterPro"/>
</dbReference>
<evidence type="ECO:0000313" key="12">
    <source>
        <dbReference type="Proteomes" id="UP000095230"/>
    </source>
</evidence>
<dbReference type="PROSITE" id="PS51779">
    <property type="entry name" value="POTRA"/>
    <property type="match status" value="1"/>
</dbReference>
<keyword evidence="6 9" id="KW-1133">Transmembrane helix</keyword>
<keyword evidence="5 9" id="KW-0812">Transmembrane</keyword>
<feature type="domain" description="POTRA" evidence="10">
    <location>
        <begin position="52"/>
        <end position="121"/>
    </location>
</feature>
<evidence type="ECO:0000256" key="1">
    <source>
        <dbReference type="ARBA" id="ARBA00004370"/>
    </source>
</evidence>
<comment type="subcellular location">
    <subcellularLocation>
        <location evidence="9">Cell inner membrane</location>
        <topology evidence="9">Single-pass type II membrane protein</topology>
    </subcellularLocation>
    <subcellularLocation>
        <location evidence="1">Membrane</location>
    </subcellularLocation>
    <text evidence="9">Localizes to the division septum.</text>
</comment>
<reference evidence="11 12" key="1">
    <citation type="submission" date="2016-07" db="EMBL/GenBank/DDBJ databases">
        <title>Whole-genome of two Shewanella species isolated from a digestive organ of sea cucumber Apostichopus japonicus Selenka 1867.</title>
        <authorList>
            <person name="Hong H.-H."/>
            <person name="Choi H."/>
            <person name="Cheon S."/>
            <person name="Oh J.-S."/>
            <person name="Lee H.-G."/>
            <person name="Park C."/>
        </authorList>
    </citation>
    <scope>NUCLEOTIDE SEQUENCE [LARGE SCALE GENOMIC DNA]</scope>
    <source>
        <strain evidence="11 12">CSB03KR</strain>
    </source>
</reference>
<proteinExistence type="inferred from homology"/>
<sequence length="254" mass="28900">MSFADVRNRWGSKLRLVDWYLCFGLVFLFLVICGLATGVWKLNIVLNDADTLPIEAVAIKGDRQFTSDEEIRVALQDLMQRSFFSADVNQVQQALEALPWVYQASVRREWPAKLKVYLVEQRAVAHWNASEWLNEQGQVFQAPMKEGIGSLPSLAGPEEQALSVLTNYRQVSELLNINGFNLTRLELSPRHAWLAVLENGIELKLGREDKMARVQRFINVYPTLVNQSKPVARVDLRYDTGLAVGWDDAQNESH</sequence>
<dbReference type="GO" id="GO:0032153">
    <property type="term" value="C:cell division site"/>
    <property type="evidence" value="ECO:0007669"/>
    <property type="project" value="UniProtKB-UniRule"/>
</dbReference>
<dbReference type="STRING" id="23.BEL05_15820"/>
<dbReference type="HAMAP" id="MF_00911">
    <property type="entry name" value="FtsQ_subfam"/>
    <property type="match status" value="1"/>
</dbReference>
<dbReference type="RefSeq" id="WP_069671253.1">
    <property type="nucleotide sequence ID" value="NZ_MCBT01000033.1"/>
</dbReference>
<dbReference type="Pfam" id="PF03799">
    <property type="entry name" value="FtsQ_DivIB_C"/>
    <property type="match status" value="1"/>
</dbReference>
<evidence type="ECO:0000259" key="10">
    <source>
        <dbReference type="PROSITE" id="PS51779"/>
    </source>
</evidence>
<dbReference type="Gene3D" id="3.10.20.310">
    <property type="entry name" value="membrane protein fhac"/>
    <property type="match status" value="1"/>
</dbReference>
<evidence type="ECO:0000256" key="2">
    <source>
        <dbReference type="ARBA" id="ARBA00022475"/>
    </source>
</evidence>
<dbReference type="GO" id="GO:0005886">
    <property type="term" value="C:plasma membrane"/>
    <property type="evidence" value="ECO:0007669"/>
    <property type="project" value="UniProtKB-SubCell"/>
</dbReference>
<dbReference type="Proteomes" id="UP000095230">
    <property type="component" value="Unassembled WGS sequence"/>
</dbReference>
<dbReference type="Gene3D" id="3.40.50.11690">
    <property type="entry name" value="Cell division protein FtsQ/DivIB"/>
    <property type="match status" value="1"/>
</dbReference>
<dbReference type="InterPro" id="IPR005548">
    <property type="entry name" value="Cell_div_FtsQ/DivIB_C"/>
</dbReference>
<evidence type="ECO:0000256" key="9">
    <source>
        <dbReference type="HAMAP-Rule" id="MF_00911"/>
    </source>
</evidence>